<dbReference type="SUPFAM" id="SSF55811">
    <property type="entry name" value="Nudix"/>
    <property type="match status" value="1"/>
</dbReference>
<dbReference type="GO" id="GO:0016787">
    <property type="term" value="F:hydrolase activity"/>
    <property type="evidence" value="ECO:0007669"/>
    <property type="project" value="UniProtKB-KW"/>
</dbReference>
<gene>
    <name evidence="1" type="ORF">Fadolivirus_1_1051</name>
</gene>
<keyword evidence="1" id="KW-0378">Hydrolase</keyword>
<proteinExistence type="predicted"/>
<organism evidence="1 2">
    <name type="scientific">Fadolivirus FV1/VV64</name>
    <dbReference type="NCBI Taxonomy" id="3070911"/>
    <lineage>
        <taxon>Viruses</taxon>
        <taxon>Varidnaviria</taxon>
        <taxon>Bamfordvirae</taxon>
        <taxon>Nucleocytoviricota</taxon>
        <taxon>Megaviricetes</taxon>
        <taxon>Imitervirales</taxon>
        <taxon>Mimiviridae</taxon>
        <taxon>Klosneuvirinae</taxon>
        <taxon>Fadolivirus</taxon>
        <taxon>Fadolivirus algeromassiliense</taxon>
    </lineage>
</organism>
<accession>A0A7D3UW08</accession>
<dbReference type="InterPro" id="IPR015797">
    <property type="entry name" value="NUDIX_hydrolase-like_dom_sf"/>
</dbReference>
<dbReference type="CDD" id="cd02883">
    <property type="entry name" value="NUDIX_Hydrolase"/>
    <property type="match status" value="1"/>
</dbReference>
<dbReference type="EMBL" id="MT418680">
    <property type="protein sequence ID" value="QKF94509.1"/>
    <property type="molecule type" value="Genomic_DNA"/>
</dbReference>
<reference evidence="1 2" key="1">
    <citation type="submission" date="2020-04" db="EMBL/GenBank/DDBJ databases">
        <title>Advantages and limits of metagenomic assembly and binning of a giant virus.</title>
        <authorList>
            <person name="Schulz F."/>
            <person name="Andreani J."/>
            <person name="Francis R."/>
            <person name="Boudjemaa H."/>
            <person name="Bou Khalil J.Y."/>
            <person name="Lee J."/>
            <person name="La Scola B."/>
            <person name="Woyke T."/>
        </authorList>
    </citation>
    <scope>NUCLEOTIDE SEQUENCE [LARGE SCALE GENOMIC DNA]</scope>
    <source>
        <strain evidence="1 2">FV1/VV64</strain>
    </source>
</reference>
<name>A0A7D3UW08_9VIRU</name>
<keyword evidence="2" id="KW-1185">Reference proteome</keyword>
<dbReference type="Proteomes" id="UP001162001">
    <property type="component" value="Segment"/>
</dbReference>
<evidence type="ECO:0000313" key="2">
    <source>
        <dbReference type="Proteomes" id="UP001162001"/>
    </source>
</evidence>
<evidence type="ECO:0000313" key="1">
    <source>
        <dbReference type="EMBL" id="QKF94509.1"/>
    </source>
</evidence>
<dbReference type="PROSITE" id="PS00893">
    <property type="entry name" value="NUDIX_BOX"/>
    <property type="match status" value="1"/>
</dbReference>
<protein>
    <submittedName>
        <fullName evidence="1">NUDIX hydrolase</fullName>
    </submittedName>
</protein>
<dbReference type="Gene3D" id="3.90.79.10">
    <property type="entry name" value="Nucleoside Triphosphate Pyrophosphohydrolase"/>
    <property type="match status" value="1"/>
</dbReference>
<dbReference type="InterPro" id="IPR020084">
    <property type="entry name" value="NUDIX_hydrolase_CS"/>
</dbReference>
<sequence>MNNQSYKIANKSQKPSQTYYPICLKRDFYNSENNPVLISRILPEIKLDYPKNALVSSCLYYGTSHAIQDIYKQHPDHWIVCIGYYSTKTGTKTLVDFQLGVTGTPQHGESDETGAIRELEEEVGYTIKKGVLKQIPEKIDFRKRTCIVFSADAKDCHCLENEHNDILLQNESNDNVDRKLIILIHGELETMKTLITNAKPSLESEKIGYYSIIKCSEATELANIVAEKHKQISVTYS</sequence>